<gene>
    <name evidence="4" type="ORF">A374_10233</name>
</gene>
<feature type="transmembrane region" description="Helical" evidence="2">
    <location>
        <begin position="49"/>
        <end position="65"/>
    </location>
</feature>
<dbReference type="EMBL" id="AKKV01000025">
    <property type="protein sequence ID" value="EIT85606.1"/>
    <property type="molecule type" value="Genomic_DNA"/>
</dbReference>
<keyword evidence="2" id="KW-0472">Membrane</keyword>
<reference evidence="4 5" key="1">
    <citation type="journal article" date="2012" name="J. Bacteriol.">
        <title>Genome of Bacillus macauensis ZFHKF-1, a Long-Chain-Forming Bacterium.</title>
        <authorList>
            <person name="Cai L."/>
            <person name="Zhang T."/>
        </authorList>
    </citation>
    <scope>NUCLEOTIDE SEQUENCE [LARGE SCALE GENOMIC DNA]</scope>
    <source>
        <strain evidence="4 5">ZFHKF-1</strain>
    </source>
</reference>
<sequence length="261" mass="29480">MRFKDYFFSYLRLPLLLRIFSIIGPLIILFGIIIHFIEPTNFPTIFEGIYWAVITGATVGFGDFVPKTAYGRMMSILLVFMGSAFIGFFTVNVAAAIIQKQNKYKEGNFMFKGREHLIIVGWNERSKQTISELLHQPQPPYKHIVLIDETLKENPMYQQELLFINGSPVQDDTWAQANVKTASTVLITADQNLKESAADMQTILAVLTVRGVHPDVVILAEILTAEQKQNGYRAGADDLITTTVIASNVMVNRLHDLQKRN</sequence>
<dbReference type="SUPFAM" id="SSF51735">
    <property type="entry name" value="NAD(P)-binding Rossmann-fold domains"/>
    <property type="match status" value="1"/>
</dbReference>
<dbReference type="InterPro" id="IPR003148">
    <property type="entry name" value="RCK_N"/>
</dbReference>
<dbReference type="PANTHER" id="PTHR43833:SF9">
    <property type="entry name" value="POTASSIUM CHANNEL PROTEIN YUGO-RELATED"/>
    <property type="match status" value="1"/>
</dbReference>
<evidence type="ECO:0000313" key="5">
    <source>
        <dbReference type="Proteomes" id="UP000004080"/>
    </source>
</evidence>
<dbReference type="AlphaFoldDB" id="I8J1J7"/>
<dbReference type="Gene3D" id="1.10.287.70">
    <property type="match status" value="1"/>
</dbReference>
<dbReference type="SUPFAM" id="SSF81324">
    <property type="entry name" value="Voltage-gated potassium channels"/>
    <property type="match status" value="1"/>
</dbReference>
<comment type="caution">
    <text evidence="4">The sequence shown here is derived from an EMBL/GenBank/DDBJ whole genome shotgun (WGS) entry which is preliminary data.</text>
</comment>
<dbReference type="InterPro" id="IPR036291">
    <property type="entry name" value="NAD(P)-bd_dom_sf"/>
</dbReference>
<proteinExistence type="predicted"/>
<name>I8J1J7_9BACL</name>
<dbReference type="OrthoDB" id="9785285at2"/>
<keyword evidence="5" id="KW-1185">Reference proteome</keyword>
<feature type="transmembrane region" description="Helical" evidence="2">
    <location>
        <begin position="15"/>
        <end position="37"/>
    </location>
</feature>
<keyword evidence="2" id="KW-1133">Transmembrane helix</keyword>
<evidence type="ECO:0000313" key="4">
    <source>
        <dbReference type="EMBL" id="EIT85606.1"/>
    </source>
</evidence>
<organism evidence="4 5">
    <name type="scientific">Fictibacillus macauensis ZFHKF-1</name>
    <dbReference type="NCBI Taxonomy" id="1196324"/>
    <lineage>
        <taxon>Bacteria</taxon>
        <taxon>Bacillati</taxon>
        <taxon>Bacillota</taxon>
        <taxon>Bacilli</taxon>
        <taxon>Bacillales</taxon>
        <taxon>Fictibacillaceae</taxon>
        <taxon>Fictibacillus</taxon>
    </lineage>
</organism>
<accession>I8J1J7</accession>
<dbReference type="Gene3D" id="3.40.50.720">
    <property type="entry name" value="NAD(P)-binding Rossmann-like Domain"/>
    <property type="match status" value="1"/>
</dbReference>
<keyword evidence="2" id="KW-0812">Transmembrane</keyword>
<dbReference type="Pfam" id="PF02254">
    <property type="entry name" value="TrkA_N"/>
    <property type="match status" value="1"/>
</dbReference>
<dbReference type="GO" id="GO:0005886">
    <property type="term" value="C:plasma membrane"/>
    <property type="evidence" value="ECO:0007669"/>
    <property type="project" value="UniProtKB-SubCell"/>
</dbReference>
<dbReference type="PANTHER" id="PTHR43833">
    <property type="entry name" value="POTASSIUM CHANNEL PROTEIN 2-RELATED-RELATED"/>
    <property type="match status" value="1"/>
</dbReference>
<evidence type="ECO:0000256" key="2">
    <source>
        <dbReference type="SAM" id="Phobius"/>
    </source>
</evidence>
<protein>
    <submittedName>
        <fullName evidence="4">Ion transport 2 domain-containing protein</fullName>
    </submittedName>
</protein>
<evidence type="ECO:0000256" key="1">
    <source>
        <dbReference type="ARBA" id="ARBA00004651"/>
    </source>
</evidence>
<dbReference type="InterPro" id="IPR050721">
    <property type="entry name" value="Trk_Ktr_HKT_K-transport"/>
</dbReference>
<dbReference type="PROSITE" id="PS51201">
    <property type="entry name" value="RCK_N"/>
    <property type="match status" value="1"/>
</dbReference>
<dbReference type="PATRIC" id="fig|1196324.3.peg.2092"/>
<dbReference type="STRING" id="1196324.A374_10233"/>
<dbReference type="GO" id="GO:0006813">
    <property type="term" value="P:potassium ion transport"/>
    <property type="evidence" value="ECO:0007669"/>
    <property type="project" value="InterPro"/>
</dbReference>
<feature type="domain" description="RCK N-terminal" evidence="3">
    <location>
        <begin position="114"/>
        <end position="241"/>
    </location>
</feature>
<dbReference type="InterPro" id="IPR013099">
    <property type="entry name" value="K_chnl_dom"/>
</dbReference>
<comment type="subcellular location">
    <subcellularLocation>
        <location evidence="1">Cell membrane</location>
        <topology evidence="1">Multi-pass membrane protein</topology>
    </subcellularLocation>
</comment>
<evidence type="ECO:0000259" key="3">
    <source>
        <dbReference type="PROSITE" id="PS51201"/>
    </source>
</evidence>
<dbReference type="eggNOG" id="COG1226">
    <property type="taxonomic scope" value="Bacteria"/>
</dbReference>
<dbReference type="Pfam" id="PF07885">
    <property type="entry name" value="Ion_trans_2"/>
    <property type="match status" value="1"/>
</dbReference>
<dbReference type="Proteomes" id="UP000004080">
    <property type="component" value="Unassembled WGS sequence"/>
</dbReference>
<feature type="transmembrane region" description="Helical" evidence="2">
    <location>
        <begin position="77"/>
        <end position="98"/>
    </location>
</feature>
<dbReference type="RefSeq" id="WP_007202131.1">
    <property type="nucleotide sequence ID" value="NZ_AKKV01000025.1"/>
</dbReference>